<proteinExistence type="predicted"/>
<dbReference type="STRING" id="765915.A0A1Y2HZ51"/>
<gene>
    <name evidence="1" type="ORF">BCR44DRAFT_1482457</name>
</gene>
<name>A0A1Y2HZ51_9FUNG</name>
<dbReference type="EMBL" id="MCFL01000004">
    <property type="protein sequence ID" value="ORZ39850.1"/>
    <property type="molecule type" value="Genomic_DNA"/>
</dbReference>
<evidence type="ECO:0008006" key="3">
    <source>
        <dbReference type="Google" id="ProtNLM"/>
    </source>
</evidence>
<sequence>MTSLSFAYSVKRVISVLPSATEILCLFPGAANLLVGRSHECDHPAQITDRPILTGQKTTFTTSADVDRQVSEALSTGASLYTLDIARIHTLQPDLILTQDICDVCAIDLQTVQRVAASMHPQPQVVTLNPASLHDVLHNIKDVGRAIGAPDSVIDHVYAAFLHRMRSVGARPRPNPVRTNVAFIEWIDPIFFGGHWTPQLIELAGGYHPLNSTLASPLADVVSMDTWAQKYAYGESPYTKSYRIEGEKLAASKPDLLLIAPCGLDIPTTKRELKALVLNPNSWWWMLDPRPSRVVLVDGNHMFNRPGPRLVDAAEFVQSLLYWPDEVQRKYVGGRFPFEELDLGVWFDADKVKEVQVE</sequence>
<organism evidence="1 2">
    <name type="scientific">Catenaria anguillulae PL171</name>
    <dbReference type="NCBI Taxonomy" id="765915"/>
    <lineage>
        <taxon>Eukaryota</taxon>
        <taxon>Fungi</taxon>
        <taxon>Fungi incertae sedis</taxon>
        <taxon>Blastocladiomycota</taxon>
        <taxon>Blastocladiomycetes</taxon>
        <taxon>Blastocladiales</taxon>
        <taxon>Catenariaceae</taxon>
        <taxon>Catenaria</taxon>
    </lineage>
</organism>
<accession>A0A1Y2HZ51</accession>
<dbReference type="AlphaFoldDB" id="A0A1Y2HZ51"/>
<evidence type="ECO:0000313" key="2">
    <source>
        <dbReference type="Proteomes" id="UP000193411"/>
    </source>
</evidence>
<dbReference type="OrthoDB" id="274765at2759"/>
<reference evidence="1 2" key="1">
    <citation type="submission" date="2016-07" db="EMBL/GenBank/DDBJ databases">
        <title>Pervasive Adenine N6-methylation of Active Genes in Fungi.</title>
        <authorList>
            <consortium name="DOE Joint Genome Institute"/>
            <person name="Mondo S.J."/>
            <person name="Dannebaum R.O."/>
            <person name="Kuo R.C."/>
            <person name="Labutti K."/>
            <person name="Haridas S."/>
            <person name="Kuo A."/>
            <person name="Salamov A."/>
            <person name="Ahrendt S.R."/>
            <person name="Lipzen A."/>
            <person name="Sullivan W."/>
            <person name="Andreopoulos W.B."/>
            <person name="Clum A."/>
            <person name="Lindquist E."/>
            <person name="Daum C."/>
            <person name="Ramamoorthy G.K."/>
            <person name="Gryganskyi A."/>
            <person name="Culley D."/>
            <person name="Magnuson J.K."/>
            <person name="James T.Y."/>
            <person name="O'Malley M.A."/>
            <person name="Stajich J.E."/>
            <person name="Spatafora J.W."/>
            <person name="Visel A."/>
            <person name="Grigoriev I.V."/>
        </authorList>
    </citation>
    <scope>NUCLEOTIDE SEQUENCE [LARGE SCALE GENOMIC DNA]</scope>
    <source>
        <strain evidence="1 2">PL171</strain>
    </source>
</reference>
<evidence type="ECO:0000313" key="1">
    <source>
        <dbReference type="EMBL" id="ORZ39850.1"/>
    </source>
</evidence>
<dbReference type="PANTHER" id="PTHR42860:SF1">
    <property type="entry name" value="VITAMIN B12-BINDING PROTEIN"/>
    <property type="match status" value="1"/>
</dbReference>
<dbReference type="PANTHER" id="PTHR42860">
    <property type="entry name" value="VITAMIN B12-BINDING PROTEIN"/>
    <property type="match status" value="1"/>
</dbReference>
<keyword evidence="2" id="KW-1185">Reference proteome</keyword>
<dbReference type="Proteomes" id="UP000193411">
    <property type="component" value="Unassembled WGS sequence"/>
</dbReference>
<dbReference type="InterPro" id="IPR051030">
    <property type="entry name" value="Vitamin_B12-ABC_binding"/>
</dbReference>
<dbReference type="SUPFAM" id="SSF53807">
    <property type="entry name" value="Helical backbone' metal receptor"/>
    <property type="match status" value="1"/>
</dbReference>
<protein>
    <recommendedName>
        <fullName evidence="3">Fe/B12 periplasmic-binding domain-containing protein</fullName>
    </recommendedName>
</protein>
<dbReference type="Gene3D" id="3.40.50.1980">
    <property type="entry name" value="Nitrogenase molybdenum iron protein domain"/>
    <property type="match status" value="2"/>
</dbReference>
<comment type="caution">
    <text evidence="1">The sequence shown here is derived from an EMBL/GenBank/DDBJ whole genome shotgun (WGS) entry which is preliminary data.</text>
</comment>